<organism evidence="2 3">
    <name type="scientific">Nicotiana sylvestris</name>
    <name type="common">Wood tobacco</name>
    <name type="synonym">South American tobacco</name>
    <dbReference type="NCBI Taxonomy" id="4096"/>
    <lineage>
        <taxon>Eukaryota</taxon>
        <taxon>Viridiplantae</taxon>
        <taxon>Streptophyta</taxon>
        <taxon>Embryophyta</taxon>
        <taxon>Tracheophyta</taxon>
        <taxon>Spermatophyta</taxon>
        <taxon>Magnoliopsida</taxon>
        <taxon>eudicotyledons</taxon>
        <taxon>Gunneridae</taxon>
        <taxon>Pentapetalae</taxon>
        <taxon>asterids</taxon>
        <taxon>lamiids</taxon>
        <taxon>Solanales</taxon>
        <taxon>Solanaceae</taxon>
        <taxon>Nicotianoideae</taxon>
        <taxon>Nicotianeae</taxon>
        <taxon>Nicotiana</taxon>
    </lineage>
</organism>
<name>A0A1U7VXY5_NICSY</name>
<evidence type="ECO:0000313" key="2">
    <source>
        <dbReference type="Proteomes" id="UP000189701"/>
    </source>
</evidence>
<evidence type="ECO:0000259" key="1">
    <source>
        <dbReference type="Pfam" id="PF07727"/>
    </source>
</evidence>
<reference evidence="2" key="1">
    <citation type="journal article" date="2013" name="Genome Biol.">
        <title>Reference genomes and transcriptomes of Nicotiana sylvestris and Nicotiana tomentosiformis.</title>
        <authorList>
            <person name="Sierro N."/>
            <person name="Battey J.N."/>
            <person name="Ouadi S."/>
            <person name="Bovet L."/>
            <person name="Goepfert S."/>
            <person name="Bakaher N."/>
            <person name="Peitsch M.C."/>
            <person name="Ivanov N.V."/>
        </authorList>
    </citation>
    <scope>NUCLEOTIDE SEQUENCE [LARGE SCALE GENOMIC DNA]</scope>
</reference>
<evidence type="ECO:0000313" key="3">
    <source>
        <dbReference type="RefSeq" id="XP_009766850.1"/>
    </source>
</evidence>
<dbReference type="Proteomes" id="UP000189701">
    <property type="component" value="Unplaced"/>
</dbReference>
<dbReference type="RefSeq" id="XP_009766850.1">
    <property type="nucleotide sequence ID" value="XM_009768548.1"/>
</dbReference>
<gene>
    <name evidence="3" type="primary">LOC104218140</name>
</gene>
<dbReference type="eggNOG" id="KOG0017">
    <property type="taxonomic scope" value="Eukaryota"/>
</dbReference>
<dbReference type="InterPro" id="IPR013103">
    <property type="entry name" value="RVT_2"/>
</dbReference>
<feature type="domain" description="Reverse transcriptase Ty1/copia-type" evidence="1">
    <location>
        <begin position="144"/>
        <end position="242"/>
    </location>
</feature>
<dbReference type="AlphaFoldDB" id="A0A1U7VXY5"/>
<accession>A0A1U7VXY5</accession>
<keyword evidence="2" id="KW-1185">Reference proteome</keyword>
<dbReference type="Pfam" id="PF07727">
    <property type="entry name" value="RVT_2"/>
    <property type="match status" value="1"/>
</dbReference>
<reference evidence="3" key="2">
    <citation type="submission" date="2025-08" db="UniProtKB">
        <authorList>
            <consortium name="RefSeq"/>
        </authorList>
    </citation>
    <scope>IDENTIFICATION</scope>
    <source>
        <tissue evidence="3">Leaf</tissue>
    </source>
</reference>
<protein>
    <submittedName>
        <fullName evidence="3">Uncharacterized protein LOC104218140</fullName>
    </submittedName>
</protein>
<dbReference type="STRING" id="4096.A0A1U7VXY5"/>
<proteinExistence type="predicted"/>
<sequence>MGFYNAIVKSWIMQNVSRDLLSGVLFQSSAYAIWSDLKERFDMDLFTRRVKEIGKEEEGLYVLHSQRRNKNTTRSLVMVAHRNEAELSPNSSHAAHCQYPIGEFIQYTGLSASYQAYITQLSSEVEPSSYHGAAKDIKYTSSGEVERYKARLVAKGYSQKEGLDYQETFSPVVKMVTVRSVVSIAATRGWTLNQMDVYNAFLQGDLEEEVYITLSQGFSPGQGKTQVCRLLKSLYGLKQASRQ</sequence>